<feature type="compositionally biased region" description="Basic and acidic residues" evidence="1">
    <location>
        <begin position="62"/>
        <end position="78"/>
    </location>
</feature>
<accession>A0A2V2WXG4</accession>
<dbReference type="VEuPathDB" id="TriTrypDB:Tc_MARK_536"/>
<dbReference type="VEuPathDB" id="TriTrypDB:TcYC6_0044040"/>
<evidence type="ECO:0000313" key="2">
    <source>
        <dbReference type="EMBL" id="PWV13256.1"/>
    </source>
</evidence>
<dbReference type="VEuPathDB" id="TriTrypDB:C4B63_70g103"/>
<name>A0A2V2WXG4_TRYCR</name>
<dbReference type="OMA" id="CCEEARH"/>
<comment type="caution">
    <text evidence="2">The sequence shown here is derived from an EMBL/GenBank/DDBJ whole genome shotgun (WGS) entry which is preliminary data.</text>
</comment>
<dbReference type="VEuPathDB" id="TriTrypDB:TcCL_ESM01297"/>
<feature type="region of interest" description="Disordered" evidence="1">
    <location>
        <begin position="1"/>
        <end position="80"/>
    </location>
</feature>
<evidence type="ECO:0000256" key="1">
    <source>
        <dbReference type="SAM" id="MobiDB-lite"/>
    </source>
</evidence>
<dbReference type="AlphaFoldDB" id="A0A2V2WXG4"/>
<feature type="compositionally biased region" description="Low complexity" evidence="1">
    <location>
        <begin position="1"/>
        <end position="37"/>
    </location>
</feature>
<organism evidence="2 3">
    <name type="scientific">Trypanosoma cruzi</name>
    <dbReference type="NCBI Taxonomy" id="5693"/>
    <lineage>
        <taxon>Eukaryota</taxon>
        <taxon>Discoba</taxon>
        <taxon>Euglenozoa</taxon>
        <taxon>Kinetoplastea</taxon>
        <taxon>Metakinetoplastina</taxon>
        <taxon>Trypanosomatida</taxon>
        <taxon>Trypanosomatidae</taxon>
        <taxon>Trypanosoma</taxon>
        <taxon>Schizotrypanum</taxon>
    </lineage>
</organism>
<evidence type="ECO:0000313" key="3">
    <source>
        <dbReference type="Proteomes" id="UP000246078"/>
    </source>
</evidence>
<sequence length="343" mass="37915">MACTARSSDSSGSRSRQDASFYTSLSPHSPSSFLPVFTSPPSRSQVYGAQGWQGVEIASPPLREKTEKPNAVEHHPVEPKVAATSEPPCILYSKGAKKYGVPSTPTAVSSASTVGLTCSSSCKMRERDPNTYKRDVECRVAVDPAAQRDWARSLQRCLLETETRAQEFRATAERLEQEACAAAEEVIRLRELTSLQAKSIEELEQRLAYAQFATAGAKEADAVDQTRLSTDSDASLEGLSIADVKQIVHCAAEALRRIEVEFEAEKRRRCVVEKENNALRRQICLLRRGEVAFHEDCTTCCEEARHNCVMAFVQGPLRRFLAESADLQDKLKTSSTRRTSVHS</sequence>
<dbReference type="OrthoDB" id="252425at2759"/>
<dbReference type="VEuPathDB" id="TriTrypDB:BCY84_12968"/>
<reference evidence="2 3" key="1">
    <citation type="journal article" date="2018" name="Microb. Genom.">
        <title>Expanding an expanded genome: long-read sequencing of Trypanosoma cruzi.</title>
        <authorList>
            <person name="Berna L."/>
            <person name="Rodriguez M."/>
            <person name="Chiribao M.L."/>
            <person name="Parodi-Talice A."/>
            <person name="Pita S."/>
            <person name="Rijo G."/>
            <person name="Alvarez-Valin F."/>
            <person name="Robello C."/>
        </authorList>
    </citation>
    <scope>NUCLEOTIDE SEQUENCE [LARGE SCALE GENOMIC DNA]</scope>
    <source>
        <strain evidence="2 3">TCC</strain>
    </source>
</reference>
<dbReference type="SMR" id="A0A2V2WXG4"/>
<dbReference type="EMBL" id="PRFC01000044">
    <property type="protein sequence ID" value="PWV13256.1"/>
    <property type="molecule type" value="Genomic_DNA"/>
</dbReference>
<dbReference type="VEuPathDB" id="TriTrypDB:C3747_44g50"/>
<protein>
    <submittedName>
        <fullName evidence="2">Uncharacterized protein</fullName>
    </submittedName>
</protein>
<dbReference type="VEuPathDB" id="TriTrypDB:TcCLB.508797.20"/>
<dbReference type="VEuPathDB" id="TriTrypDB:ECC02_002889"/>
<dbReference type="VEuPathDB" id="TriTrypDB:TcCLB.506775.22"/>
<dbReference type="VEuPathDB" id="TriTrypDB:TcG_03434"/>
<dbReference type="Proteomes" id="UP000246078">
    <property type="component" value="Unassembled WGS sequence"/>
</dbReference>
<gene>
    <name evidence="2" type="ORF">C3747_44g50</name>
</gene>
<dbReference type="VEuPathDB" id="TriTrypDB:TCSYLVIO_001689"/>
<dbReference type="VEuPathDB" id="TriTrypDB:TcBrA4_0089720"/>
<proteinExistence type="predicted"/>